<feature type="active site" description="Proton donor" evidence="4">
    <location>
        <position position="59"/>
    </location>
</feature>
<evidence type="ECO:0000256" key="1">
    <source>
        <dbReference type="ARBA" id="ARBA00007905"/>
    </source>
</evidence>
<dbReference type="SUPFAM" id="SSF51430">
    <property type="entry name" value="NAD(P)-linked oxidoreductase"/>
    <property type="match status" value="1"/>
</dbReference>
<feature type="region of interest" description="Disordered" evidence="7">
    <location>
        <begin position="1"/>
        <end position="20"/>
    </location>
</feature>
<dbReference type="Pfam" id="PF00248">
    <property type="entry name" value="Aldo_ket_red"/>
    <property type="match status" value="1"/>
</dbReference>
<keyword evidence="2" id="KW-0521">NADP</keyword>
<dbReference type="InterPro" id="IPR023210">
    <property type="entry name" value="NADP_OxRdtase_dom"/>
</dbReference>
<feature type="site" description="Lowers pKa of active site Tyr" evidence="6">
    <location>
        <position position="84"/>
    </location>
</feature>
<comment type="similarity">
    <text evidence="1">Belongs to the aldo/keto reductase family.</text>
</comment>
<dbReference type="FunFam" id="3.20.20.100:FF:000002">
    <property type="entry name" value="2,5-diketo-D-gluconic acid reductase A"/>
    <property type="match status" value="1"/>
</dbReference>
<dbReference type="PIRSF" id="PIRSF000097">
    <property type="entry name" value="AKR"/>
    <property type="match status" value="1"/>
</dbReference>
<name>A0A3R8QG84_9CORY</name>
<evidence type="ECO:0000256" key="7">
    <source>
        <dbReference type="SAM" id="MobiDB-lite"/>
    </source>
</evidence>
<feature type="compositionally biased region" description="Low complexity" evidence="7">
    <location>
        <begin position="7"/>
        <end position="20"/>
    </location>
</feature>
<dbReference type="RefSeq" id="WP_125174918.1">
    <property type="nucleotide sequence ID" value="NZ_JBHYBM010000101.1"/>
</dbReference>
<comment type="caution">
    <text evidence="9">The sequence shown here is derived from an EMBL/GenBank/DDBJ whole genome shotgun (WGS) entry which is preliminary data.</text>
</comment>
<evidence type="ECO:0000313" key="10">
    <source>
        <dbReference type="Proteomes" id="UP000278422"/>
    </source>
</evidence>
<accession>A0A3R8QG84</accession>
<feature type="binding site" evidence="5">
    <location>
        <position position="117"/>
    </location>
    <ligand>
        <name>substrate</name>
    </ligand>
</feature>
<evidence type="ECO:0000256" key="4">
    <source>
        <dbReference type="PIRSR" id="PIRSR000097-1"/>
    </source>
</evidence>
<dbReference type="InterPro" id="IPR036812">
    <property type="entry name" value="NAD(P)_OxRdtase_dom_sf"/>
</dbReference>
<organism evidence="9 10">
    <name type="scientific">Corynebacterium bovis</name>
    <dbReference type="NCBI Taxonomy" id="36808"/>
    <lineage>
        <taxon>Bacteria</taxon>
        <taxon>Bacillati</taxon>
        <taxon>Actinomycetota</taxon>
        <taxon>Actinomycetes</taxon>
        <taxon>Mycobacteriales</taxon>
        <taxon>Corynebacteriaceae</taxon>
        <taxon>Corynebacterium</taxon>
    </lineage>
</organism>
<evidence type="ECO:0000256" key="3">
    <source>
        <dbReference type="ARBA" id="ARBA00023002"/>
    </source>
</evidence>
<gene>
    <name evidence="9" type="ORF">CXF42_10455</name>
</gene>
<dbReference type="Proteomes" id="UP000278422">
    <property type="component" value="Unassembled WGS sequence"/>
</dbReference>
<dbReference type="PRINTS" id="PR00069">
    <property type="entry name" value="ALDKETRDTASE"/>
</dbReference>
<dbReference type="Gene3D" id="3.20.20.100">
    <property type="entry name" value="NADP-dependent oxidoreductase domain"/>
    <property type="match status" value="1"/>
</dbReference>
<proteinExistence type="inferred from homology"/>
<dbReference type="EMBL" id="PQNQ01000049">
    <property type="protein sequence ID" value="RRQ01951.1"/>
    <property type="molecule type" value="Genomic_DNA"/>
</dbReference>
<dbReference type="PANTHER" id="PTHR43827">
    <property type="entry name" value="2,5-DIKETO-D-GLUCONIC ACID REDUCTASE"/>
    <property type="match status" value="1"/>
</dbReference>
<feature type="domain" description="NADP-dependent oxidoreductase" evidence="8">
    <location>
        <begin position="26"/>
        <end position="268"/>
    </location>
</feature>
<dbReference type="InterPro" id="IPR020471">
    <property type="entry name" value="AKR"/>
</dbReference>
<evidence type="ECO:0000256" key="6">
    <source>
        <dbReference type="PIRSR" id="PIRSR000097-3"/>
    </source>
</evidence>
<dbReference type="PANTHER" id="PTHR43827:SF3">
    <property type="entry name" value="NADP-DEPENDENT OXIDOREDUCTASE DOMAIN-CONTAINING PROTEIN"/>
    <property type="match status" value="1"/>
</dbReference>
<evidence type="ECO:0000256" key="5">
    <source>
        <dbReference type="PIRSR" id="PIRSR000097-2"/>
    </source>
</evidence>
<dbReference type="GO" id="GO:0016616">
    <property type="term" value="F:oxidoreductase activity, acting on the CH-OH group of donors, NAD or NADP as acceptor"/>
    <property type="evidence" value="ECO:0007669"/>
    <property type="project" value="UniProtKB-ARBA"/>
</dbReference>
<protein>
    <recommendedName>
        <fullName evidence="8">NADP-dependent oxidoreductase domain-containing protein</fullName>
    </recommendedName>
</protein>
<reference evidence="9 10" key="1">
    <citation type="submission" date="2018-01" db="EMBL/GenBank/DDBJ databases">
        <title>Twenty Corynebacterium bovis Genomes.</title>
        <authorList>
            <person name="Gulvik C.A."/>
        </authorList>
    </citation>
    <scope>NUCLEOTIDE SEQUENCE [LARGE SCALE GENOMIC DNA]</scope>
    <source>
        <strain evidence="9 10">16-2004</strain>
    </source>
</reference>
<evidence type="ECO:0000313" key="9">
    <source>
        <dbReference type="EMBL" id="RRQ01951.1"/>
    </source>
</evidence>
<dbReference type="InterPro" id="IPR018170">
    <property type="entry name" value="Aldo/ket_reductase_CS"/>
</dbReference>
<evidence type="ECO:0000256" key="2">
    <source>
        <dbReference type="ARBA" id="ARBA00022857"/>
    </source>
</evidence>
<sequence length="286" mass="30811">MTDRRTIPTTTSTAGPAAGGPDLPVLGFGTYRLRGDDGARAVADALDLGYTLLDSAYNYENEGTVGEGIRRSGVDRDRVTVTSKLPGRYQEHDDALVTVQESLYRTGLDHIDLYLIHWPNPSRGHAVEAFGALLEARERGLVRHVGVCNFLPEHLDALEQATGELPVVNQIELHPFFPQVEALEYHRSRGIVTQAWSPLGRGAVLDAAPVTAAAEAHGATPGQVVLAWHRAVGSVAIPKASSRARQRENLGSLDVELTADEIAAVTALGRPDGRLKGQDPAVYEEF</sequence>
<dbReference type="PROSITE" id="PS00062">
    <property type="entry name" value="ALDOKETO_REDUCTASE_2"/>
    <property type="match status" value="1"/>
</dbReference>
<evidence type="ECO:0000259" key="8">
    <source>
        <dbReference type="Pfam" id="PF00248"/>
    </source>
</evidence>
<dbReference type="AlphaFoldDB" id="A0A3R8QG84"/>
<keyword evidence="10" id="KW-1185">Reference proteome</keyword>
<keyword evidence="3" id="KW-0560">Oxidoreductase</keyword>